<accession>A0A9P4XXM1</accession>
<comment type="caution">
    <text evidence="3">The sequence shown here is derived from an EMBL/GenBank/DDBJ whole genome shotgun (WGS) entry which is preliminary data.</text>
</comment>
<dbReference type="AlphaFoldDB" id="A0A9P4XXM1"/>
<reference evidence="3" key="1">
    <citation type="journal article" date="2020" name="Phytopathology">
        <title>Genome sequence of the chestnut blight fungus Cryphonectria parasitica EP155: A fundamental resource for an archetypical invasive plant pathogen.</title>
        <authorList>
            <person name="Crouch J.A."/>
            <person name="Dawe A."/>
            <person name="Aerts A."/>
            <person name="Barry K."/>
            <person name="Churchill A.C.L."/>
            <person name="Grimwood J."/>
            <person name="Hillman B."/>
            <person name="Milgroom M.G."/>
            <person name="Pangilinan J."/>
            <person name="Smith M."/>
            <person name="Salamov A."/>
            <person name="Schmutz J."/>
            <person name="Yadav J."/>
            <person name="Grigoriev I.V."/>
            <person name="Nuss D."/>
        </authorList>
    </citation>
    <scope>NUCLEOTIDE SEQUENCE</scope>
    <source>
        <strain evidence="3">EP155</strain>
    </source>
</reference>
<dbReference type="PANTHER" id="PTHR13271:SF76">
    <property type="entry name" value="SET DOMAIN-CONTAINING PROTEIN 8"/>
    <property type="match status" value="1"/>
</dbReference>
<dbReference type="CDD" id="cd10527">
    <property type="entry name" value="SET_LSMT"/>
    <property type="match status" value="1"/>
</dbReference>
<dbReference type="PROSITE" id="PS50280">
    <property type="entry name" value="SET"/>
    <property type="match status" value="1"/>
</dbReference>
<evidence type="ECO:0000313" key="3">
    <source>
        <dbReference type="EMBL" id="KAF3762883.1"/>
    </source>
</evidence>
<evidence type="ECO:0000256" key="1">
    <source>
        <dbReference type="SAM" id="MobiDB-lite"/>
    </source>
</evidence>
<dbReference type="PANTHER" id="PTHR13271">
    <property type="entry name" value="UNCHARACTERIZED PUTATIVE METHYLTRANSFERASE"/>
    <property type="match status" value="1"/>
</dbReference>
<name>A0A9P4XXM1_CRYP1</name>
<dbReference type="InterPro" id="IPR001214">
    <property type="entry name" value="SET_dom"/>
</dbReference>
<gene>
    <name evidence="3" type="ORF">M406DRAFT_264282</name>
</gene>
<protein>
    <submittedName>
        <fullName evidence="3">SET domain-containing protein</fullName>
    </submittedName>
</protein>
<dbReference type="Proteomes" id="UP000803844">
    <property type="component" value="Unassembled WGS sequence"/>
</dbReference>
<feature type="compositionally biased region" description="Acidic residues" evidence="1">
    <location>
        <begin position="448"/>
        <end position="460"/>
    </location>
</feature>
<dbReference type="EMBL" id="MU032350">
    <property type="protein sequence ID" value="KAF3762883.1"/>
    <property type="molecule type" value="Genomic_DNA"/>
</dbReference>
<dbReference type="Gene3D" id="3.90.1410.10">
    <property type="entry name" value="set domain protein methyltransferase, domain 1"/>
    <property type="match status" value="1"/>
</dbReference>
<evidence type="ECO:0000259" key="2">
    <source>
        <dbReference type="PROSITE" id="PS50280"/>
    </source>
</evidence>
<dbReference type="GeneID" id="63834779"/>
<keyword evidence="4" id="KW-1185">Reference proteome</keyword>
<organism evidence="3 4">
    <name type="scientific">Cryphonectria parasitica (strain ATCC 38755 / EP155)</name>
    <dbReference type="NCBI Taxonomy" id="660469"/>
    <lineage>
        <taxon>Eukaryota</taxon>
        <taxon>Fungi</taxon>
        <taxon>Dikarya</taxon>
        <taxon>Ascomycota</taxon>
        <taxon>Pezizomycotina</taxon>
        <taxon>Sordariomycetes</taxon>
        <taxon>Sordariomycetidae</taxon>
        <taxon>Diaporthales</taxon>
        <taxon>Cryphonectriaceae</taxon>
        <taxon>Cryphonectria-Endothia species complex</taxon>
        <taxon>Cryphonectria</taxon>
    </lineage>
</organism>
<dbReference type="OrthoDB" id="441812at2759"/>
<dbReference type="RefSeq" id="XP_040773862.1">
    <property type="nucleotide sequence ID" value="XM_040917650.1"/>
</dbReference>
<feature type="region of interest" description="Disordered" evidence="1">
    <location>
        <begin position="438"/>
        <end position="460"/>
    </location>
</feature>
<dbReference type="GO" id="GO:0016279">
    <property type="term" value="F:protein-lysine N-methyltransferase activity"/>
    <property type="evidence" value="ECO:0007669"/>
    <property type="project" value="TreeGrafter"/>
</dbReference>
<dbReference type="InterPro" id="IPR046341">
    <property type="entry name" value="SET_dom_sf"/>
</dbReference>
<evidence type="ECO:0000313" key="4">
    <source>
        <dbReference type="Proteomes" id="UP000803844"/>
    </source>
</evidence>
<proteinExistence type="predicted"/>
<feature type="domain" description="SET" evidence="2">
    <location>
        <begin position="23"/>
        <end position="243"/>
    </location>
</feature>
<dbReference type="SUPFAM" id="SSF82199">
    <property type="entry name" value="SET domain"/>
    <property type="match status" value="1"/>
</dbReference>
<dbReference type="InterPro" id="IPR050600">
    <property type="entry name" value="SETD3_SETD6_MTase"/>
</dbReference>
<dbReference type="GO" id="GO:0005634">
    <property type="term" value="C:nucleus"/>
    <property type="evidence" value="ECO:0007669"/>
    <property type="project" value="TreeGrafter"/>
</dbReference>
<sequence>MPREKLPLESLPAWMSLNNATFSHVEVKTIPDKGHGLVAQAKSAEIGLSPLITVPRDLLLNAGAVEEYAKADRNFRALLDACGHKAALSSQAHELGGLSTPWTEYIKILDDHVPVPILWIEEERALLRGTSLEPALNAKMLALAREFDEIREKSSDIERWRNAFWDNNNPIQLVDWYRLDAWYRSRVLELPRSGPSMVPCIDMANHSTEANAYYEETPQDEVVLLLRPGSQVDSKDEITISYGSDKPAAEMLFSYGFLDASSGACCLTLPLDTLPDDPLGRAKAHIFTGTPSIQVKEVDGEMEYTSPFAFLVCLNEEDGLEFKILQSSDGGRELRMFWQDSDVTEQAASFETLIADHPLRDVFRLRVNMVISQRLEEQLQQLYESEEAGVVDEVSSFNAINARMLKRIEKGALERTSAALEDQRNKLLAEESVTTYLASMQAGAESNDTQEEDPSENDFS</sequence>